<evidence type="ECO:0000259" key="7">
    <source>
        <dbReference type="PROSITE" id="PS50009"/>
    </source>
</evidence>
<dbReference type="PROSITE" id="PS50009">
    <property type="entry name" value="RASGEF_CAT"/>
    <property type="match status" value="1"/>
</dbReference>
<dbReference type="PROSITE" id="PS50212">
    <property type="entry name" value="RASGEF_NTER"/>
    <property type="match status" value="1"/>
</dbReference>
<dbReference type="SMART" id="SM00326">
    <property type="entry name" value="SH3"/>
    <property type="match status" value="1"/>
</dbReference>
<dbReference type="SMART" id="SM00229">
    <property type="entry name" value="RasGEFN"/>
    <property type="match status" value="1"/>
</dbReference>
<keyword evidence="10" id="KW-1185">Reference proteome</keyword>
<feature type="domain" description="SH3" evidence="6">
    <location>
        <begin position="16"/>
        <end position="95"/>
    </location>
</feature>
<dbReference type="SUPFAM" id="SSF48366">
    <property type="entry name" value="Ras GEF"/>
    <property type="match status" value="1"/>
</dbReference>
<feature type="region of interest" description="Disordered" evidence="5">
    <location>
        <begin position="665"/>
        <end position="799"/>
    </location>
</feature>
<feature type="compositionally biased region" description="Polar residues" evidence="5">
    <location>
        <begin position="814"/>
        <end position="837"/>
    </location>
</feature>
<dbReference type="PANTHER" id="PTHR23113:SF354">
    <property type="entry name" value="BUD SITE SELECTION PROTEIN 5"/>
    <property type="match status" value="1"/>
</dbReference>
<accession>Q5K7Q6</accession>
<evidence type="ECO:0000259" key="6">
    <source>
        <dbReference type="PROSITE" id="PS50002"/>
    </source>
</evidence>
<evidence type="ECO:0000256" key="1">
    <source>
        <dbReference type="ARBA" id="ARBA00022443"/>
    </source>
</evidence>
<dbReference type="Pfam" id="PF00618">
    <property type="entry name" value="RasGEF_N"/>
    <property type="match status" value="1"/>
</dbReference>
<feature type="compositionally biased region" description="Polar residues" evidence="5">
    <location>
        <begin position="425"/>
        <end position="434"/>
    </location>
</feature>
<dbReference type="SMART" id="SM00147">
    <property type="entry name" value="RasGEF"/>
    <property type="match status" value="1"/>
</dbReference>
<feature type="compositionally biased region" description="Polar residues" evidence="5">
    <location>
        <begin position="370"/>
        <end position="389"/>
    </location>
</feature>
<evidence type="ECO:0000313" key="10">
    <source>
        <dbReference type="Proteomes" id="UP000002149"/>
    </source>
</evidence>
<dbReference type="InterPro" id="IPR008937">
    <property type="entry name" value="Ras-like_GEF"/>
</dbReference>
<dbReference type="InterPro" id="IPR001452">
    <property type="entry name" value="SH3_domain"/>
</dbReference>
<feature type="compositionally biased region" description="Low complexity" evidence="5">
    <location>
        <begin position="738"/>
        <end position="750"/>
    </location>
</feature>
<evidence type="ECO:0000313" key="9">
    <source>
        <dbReference type="EMBL" id="AAW46811.2"/>
    </source>
</evidence>
<dbReference type="InterPro" id="IPR000651">
    <property type="entry name" value="Ras-like_Gua-exchang_fac_N"/>
</dbReference>
<dbReference type="CDD" id="cd11883">
    <property type="entry name" value="SH3_Sdc25"/>
    <property type="match status" value="1"/>
</dbReference>
<dbReference type="RefSeq" id="XP_024513952.1">
    <property type="nucleotide sequence ID" value="XM_024658310.1"/>
</dbReference>
<feature type="region of interest" description="Disordered" evidence="5">
    <location>
        <begin position="591"/>
        <end position="610"/>
    </location>
</feature>
<dbReference type="HOGENOM" id="CLU_002116_0_0_1"/>
<feature type="compositionally biased region" description="Basic and acidic residues" evidence="5">
    <location>
        <begin position="414"/>
        <end position="424"/>
    </location>
</feature>
<evidence type="ECO:0000256" key="3">
    <source>
        <dbReference type="PROSITE-ProRule" id="PRU00168"/>
    </source>
</evidence>
<feature type="compositionally biased region" description="Basic and acidic residues" evidence="5">
    <location>
        <begin position="763"/>
        <end position="793"/>
    </location>
</feature>
<dbReference type="GO" id="GO:0007265">
    <property type="term" value="P:Ras protein signal transduction"/>
    <property type="evidence" value="ECO:0000318"/>
    <property type="project" value="GO_Central"/>
</dbReference>
<dbReference type="Pfam" id="PF00617">
    <property type="entry name" value="RasGEF"/>
    <property type="match status" value="1"/>
</dbReference>
<dbReference type="Gene3D" id="2.30.30.40">
    <property type="entry name" value="SH3 Domains"/>
    <property type="match status" value="1"/>
</dbReference>
<feature type="compositionally biased region" description="Polar residues" evidence="5">
    <location>
        <begin position="403"/>
        <end position="413"/>
    </location>
</feature>
<dbReference type="InterPro" id="IPR036028">
    <property type="entry name" value="SH3-like_dom_sf"/>
</dbReference>
<dbReference type="VEuPathDB" id="FungiDB:CNM01620"/>
<dbReference type="SUPFAM" id="SSF50044">
    <property type="entry name" value="SH3-domain"/>
    <property type="match status" value="1"/>
</dbReference>
<feature type="region of interest" description="Disordered" evidence="5">
    <location>
        <begin position="1052"/>
        <end position="1086"/>
    </location>
</feature>
<feature type="region of interest" description="Disordered" evidence="5">
    <location>
        <begin position="100"/>
        <end position="132"/>
    </location>
</feature>
<dbReference type="GO" id="GO:0005886">
    <property type="term" value="C:plasma membrane"/>
    <property type="evidence" value="ECO:0000318"/>
    <property type="project" value="GO_Central"/>
</dbReference>
<dbReference type="eggNOG" id="KOG3417">
    <property type="taxonomic scope" value="Eukaryota"/>
</dbReference>
<name>Q5K7Q6_CRYD1</name>
<evidence type="ECO:0000259" key="8">
    <source>
        <dbReference type="PROSITE" id="PS50212"/>
    </source>
</evidence>
<dbReference type="Pfam" id="PF07653">
    <property type="entry name" value="SH3_2"/>
    <property type="match status" value="1"/>
</dbReference>
<dbReference type="Proteomes" id="UP000002149">
    <property type="component" value="Chromosome 13"/>
</dbReference>
<feature type="domain" description="Ras-GEF" evidence="7">
    <location>
        <begin position="1125"/>
        <end position="1359"/>
    </location>
</feature>
<feature type="region of interest" description="Disordered" evidence="5">
    <location>
        <begin position="863"/>
        <end position="883"/>
    </location>
</feature>
<protein>
    <recommendedName>
        <fullName evidence="11">Guanyl nucleotide exchange factor Sql2</fullName>
    </recommendedName>
</protein>
<dbReference type="Pfam" id="PF25006">
    <property type="entry name" value="DUF7783"/>
    <property type="match status" value="1"/>
</dbReference>
<gene>
    <name evidence="9" type="ordered locus">CNM01620</name>
</gene>
<evidence type="ECO:0000256" key="4">
    <source>
        <dbReference type="PROSITE-ProRule" id="PRU00192"/>
    </source>
</evidence>
<dbReference type="PANTHER" id="PTHR23113">
    <property type="entry name" value="GUANINE NUCLEOTIDE EXCHANGE FACTOR"/>
    <property type="match status" value="1"/>
</dbReference>
<proteinExistence type="predicted"/>
<feature type="compositionally biased region" description="Polar residues" evidence="5">
    <location>
        <begin position="593"/>
        <end position="610"/>
    </location>
</feature>
<dbReference type="InterPro" id="IPR001895">
    <property type="entry name" value="RASGEF_cat_dom"/>
</dbReference>
<dbReference type="InterPro" id="IPR036964">
    <property type="entry name" value="RASGEF_cat_dom_sf"/>
</dbReference>
<feature type="domain" description="N-terminal Ras-GEF" evidence="8">
    <location>
        <begin position="923"/>
        <end position="1056"/>
    </location>
</feature>
<dbReference type="STRING" id="214684.Q5K7Q6"/>
<evidence type="ECO:0000256" key="2">
    <source>
        <dbReference type="ARBA" id="ARBA00022658"/>
    </source>
</evidence>
<dbReference type="PROSITE" id="PS50002">
    <property type="entry name" value="SH3"/>
    <property type="match status" value="1"/>
</dbReference>
<keyword evidence="1 4" id="KW-0728">SH3 domain</keyword>
<sequence length="1379" mass="151473">MTDRQSTPTSPISASPKFSHAQAIHDFDPSLLASTSSSNSNLYLSFKAGEIIRVHVRDPTGWWDGEITSKVAADNDGRTLRRGWFPSNYIREIEWDPTHRRSESSMSVTSPKSPYKGTHSRHGSVASHQSNASSSSISQILTSPRTDIAPLPAAFQILIQPIVQSLSLLDTAIHNNRKSHIQPSTACVISAIRAALSQTDCLSKESRTLMSWPVLAKERKVVLVELSRLVGCARTASGMTESAGDSSPGGEMEDMEELAKSARGVFQSVKRFLNLAHQCGVQVTLDTQNEGVPMSVSSSSSSEIASVSALVNAPAKSRASPGSNARLQETFQKRVASIGDLRAAKQRSESPPPLPTGSSQSSKHAHTRTASKANTPISASFSDVSSPISSRPFEHRIQGSMDSVFSHGSTATSEDTHSPWEDRTSVSTAAVQPSTPCGNSIADIHLRISYAEDTLLSIIAAFIGHIHSHHIHSHPSSHSTLIEMTRETIDAVRTLLTAVETVGRNTCIRSKRPKEIESLRVAKDRLYDVAGRLVESAEIVANAPFEEVVEEGYEKEKAGLLGAATGTLRAGTECVRLVRICVPEDETIHFNDTPKQSAPTASGGRQQLTPRINFDNPVMERDRTVGVRGPHTLSSLHRKATSLDHLQKRFMEDGGMVQGRFYGALQNESRQEDEEEEEEVIDEKEEDMTARPSQGVTFPPSPDPSSQEVQLYPTPRPRRPSGELLRGFSETGRRGPRVRSTSLSTSPTPRIGHMGHRSPSKSADLDKFTSGEDLKLGTDAKPREAGEAKDRWEASGNVTAASSRLSMFTSVSSLPSLTHTDSSAKSASENGDQSTPVKNRKSPHESLRVVIPKGISNQMSELSLQNPAEESVSTAGSSTTLKTLTSRPPVLRTQTSPMPVPVGDISYLIRSPTYSPADITYNPDGNMVGASLAVLVEKMTPHDGPVDSSFSATFFYTFRLFTTPVDLLEAVQERWFISPPEELLLSEKDEAVWREAKVLPIRIRIFNFLRTWLEFHWQPEVDNVILNDLEKFGREEMAGSLPVMGERLINLVQRKKDGGEDEKRKRESMNGPTSASSATLHPPAVSGLPPTPIISKNLHSLLKKSTAASSSSSSSSTHIHITEFDTLELARQLTIIVSKMFRQLEPEELLMTGKKTVPELKALSTHSNQVTGWVADSILNEGDAKRRAGLLKFFIKLADKCLLINNFFTMFAVLGGLNSSTILRLKKTWDALSVKYKILIERLRGIIEHTKNHAAYRARLRQAPTPCLPFLGLILTDITFTSDGNPTTRPSNSAPDLMLINYDKFAKLGKIAIEFRRYQEPFNFHELEAVQTFLHTVLTERGSGSIDALYRKSLMLEPRQGSEKLRSNVEKPNWLMVKI</sequence>
<dbReference type="Gene3D" id="1.10.840.10">
    <property type="entry name" value="Ras guanine-nucleotide exchange factors catalytic domain"/>
    <property type="match status" value="1"/>
</dbReference>
<dbReference type="InterPro" id="IPR056685">
    <property type="entry name" value="DUF7783"/>
</dbReference>
<reference evidence="9 10" key="1">
    <citation type="journal article" date="2005" name="Science">
        <title>The genome of the basidiomycetous yeast and human pathogen Cryptococcus neoformans.</title>
        <authorList>
            <person name="Loftus B.J."/>
            <person name="Fung E."/>
            <person name="Roncaglia P."/>
            <person name="Rowley D."/>
            <person name="Amedeo P."/>
            <person name="Bruno D."/>
            <person name="Vamathevan J."/>
            <person name="Miranda M."/>
            <person name="Anderson I.J."/>
            <person name="Fraser J.A."/>
            <person name="Allen J.E."/>
            <person name="Bosdet I.E."/>
            <person name="Brent M.R."/>
            <person name="Chiu R."/>
            <person name="Doering T.L."/>
            <person name="Donlin M.J."/>
            <person name="D'Souza C.A."/>
            <person name="Fox D.S."/>
            <person name="Grinberg V."/>
            <person name="Fu J."/>
            <person name="Fukushima M."/>
            <person name="Haas B.J."/>
            <person name="Huang J.C."/>
            <person name="Janbon G."/>
            <person name="Jones S.J."/>
            <person name="Koo H.L."/>
            <person name="Krzywinski M.I."/>
            <person name="Kwon-Chung J.K."/>
            <person name="Lengeler K.B."/>
            <person name="Maiti R."/>
            <person name="Marra M.A."/>
            <person name="Marra R.E."/>
            <person name="Mathewson C.A."/>
            <person name="Mitchell T.G."/>
            <person name="Pertea M."/>
            <person name="Riggs F.R."/>
            <person name="Salzberg S.L."/>
            <person name="Schein J.E."/>
            <person name="Shvartsbeyn A."/>
            <person name="Shin H."/>
            <person name="Shumway M."/>
            <person name="Specht C.A."/>
            <person name="Suh B.B."/>
            <person name="Tenney A."/>
            <person name="Utterback T.R."/>
            <person name="Wickes B.L."/>
            <person name="Wortman J.R."/>
            <person name="Wye N.H."/>
            <person name="Kronstad J.W."/>
            <person name="Lodge J.K."/>
            <person name="Heitman J."/>
            <person name="Davis R.W."/>
            <person name="Fraser C.M."/>
            <person name="Hyman R.W."/>
        </authorList>
    </citation>
    <scope>NUCLEOTIDE SEQUENCE [LARGE SCALE GENOMIC DNA]</scope>
    <source>
        <strain evidence="10">JEC21 / ATCC MYA-565</strain>
    </source>
</reference>
<feature type="region of interest" description="Disordered" evidence="5">
    <location>
        <begin position="342"/>
        <end position="391"/>
    </location>
</feature>
<feature type="region of interest" description="Disordered" evidence="5">
    <location>
        <begin position="814"/>
        <end position="845"/>
    </location>
</feature>
<dbReference type="PaxDb" id="214684-Q5K7Q6"/>
<dbReference type="GO" id="GO:0005085">
    <property type="term" value="F:guanyl-nucleotide exchange factor activity"/>
    <property type="evidence" value="ECO:0000318"/>
    <property type="project" value="GO_Central"/>
</dbReference>
<evidence type="ECO:0000256" key="5">
    <source>
        <dbReference type="SAM" id="MobiDB-lite"/>
    </source>
</evidence>
<keyword evidence="2 3" id="KW-0344">Guanine-nucleotide releasing factor</keyword>
<dbReference type="InterPro" id="IPR023578">
    <property type="entry name" value="Ras_GEF_dom_sf"/>
</dbReference>
<feature type="region of interest" description="Disordered" evidence="5">
    <location>
        <begin position="403"/>
        <end position="434"/>
    </location>
</feature>
<evidence type="ECO:0008006" key="11">
    <source>
        <dbReference type="Google" id="ProtNLM"/>
    </source>
</evidence>
<feature type="compositionally biased region" description="Polar residues" evidence="5">
    <location>
        <begin position="1070"/>
        <end position="1079"/>
    </location>
</feature>
<dbReference type="KEGG" id="cne:CNM01620"/>
<feature type="compositionally biased region" description="Basic and acidic residues" evidence="5">
    <location>
        <begin position="1054"/>
        <end position="1068"/>
    </location>
</feature>
<dbReference type="EMBL" id="AE017353">
    <property type="protein sequence ID" value="AAW46811.2"/>
    <property type="molecule type" value="Genomic_DNA"/>
</dbReference>
<dbReference type="CDD" id="cd06224">
    <property type="entry name" value="REM"/>
    <property type="match status" value="1"/>
</dbReference>
<dbReference type="CDD" id="cd00155">
    <property type="entry name" value="RasGEF"/>
    <property type="match status" value="1"/>
</dbReference>
<dbReference type="InParanoid" id="Q5K7Q6"/>
<organism evidence="9 10">
    <name type="scientific">Cryptococcus deneoformans (strain JEC21 / ATCC MYA-565)</name>
    <name type="common">Cryptococcus neoformans var. neoformans serotype D</name>
    <dbReference type="NCBI Taxonomy" id="214684"/>
    <lineage>
        <taxon>Eukaryota</taxon>
        <taxon>Fungi</taxon>
        <taxon>Dikarya</taxon>
        <taxon>Basidiomycota</taxon>
        <taxon>Agaricomycotina</taxon>
        <taxon>Tremellomycetes</taxon>
        <taxon>Tremellales</taxon>
        <taxon>Cryptococcaceae</taxon>
        <taxon>Cryptococcus</taxon>
        <taxon>Cryptococcus neoformans species complex</taxon>
    </lineage>
</organism>
<dbReference type="GeneID" id="3255069"/>
<feature type="compositionally biased region" description="Acidic residues" evidence="5">
    <location>
        <begin position="671"/>
        <end position="686"/>
    </location>
</feature>
<dbReference type="Gene3D" id="1.20.870.10">
    <property type="entry name" value="Son of sevenless (SoS) protein Chain: S domain 1"/>
    <property type="match status" value="1"/>
</dbReference>
<dbReference type="OrthoDB" id="28357at2759"/>
<accession>Q55I71</accession>